<comment type="caution">
    <text evidence="1">The sequence shown here is derived from an EMBL/GenBank/DDBJ whole genome shotgun (WGS) entry which is preliminary data.</text>
</comment>
<dbReference type="GeneID" id="29982680"/>
<reference evidence="1 2" key="1">
    <citation type="journal article" date="2016" name="Genome Announc.">
        <title>Draft Whole-Genome Sequence of Trichoderma gamsii T6085, a Promising Biocontrol Agent of Fusarium Head Blight on Wheat.</title>
        <authorList>
            <person name="Baroncelli R."/>
            <person name="Zapparata A."/>
            <person name="Piaggeschi G."/>
            <person name="Sarrocco S."/>
            <person name="Vannacci G."/>
        </authorList>
    </citation>
    <scope>NUCLEOTIDE SEQUENCE [LARGE SCALE GENOMIC DNA]</scope>
    <source>
        <strain evidence="1 2">T6085</strain>
    </source>
</reference>
<dbReference type="EMBL" id="JPDN02000020">
    <property type="protein sequence ID" value="PON25071.1"/>
    <property type="molecule type" value="Genomic_DNA"/>
</dbReference>
<name>A0A2P4ZL89_9HYPO</name>
<keyword evidence="2" id="KW-1185">Reference proteome</keyword>
<evidence type="ECO:0000313" key="1">
    <source>
        <dbReference type="EMBL" id="PON25071.1"/>
    </source>
</evidence>
<proteinExistence type="predicted"/>
<dbReference type="AlphaFoldDB" id="A0A2P4ZL89"/>
<dbReference type="RefSeq" id="XP_018664104.1">
    <property type="nucleotide sequence ID" value="XM_018802597.1"/>
</dbReference>
<accession>A0A2P4ZL89</accession>
<sequence length="190" mass="21697">MENSPPSPPSDWGSLHDPFQPVDTAYFKAVMSPWNRLFISQFVEYVRSKMLVGIPLPLIFTSPATKYEAWKMDKEYKDLYVATITLEKSVKAIKERTSIKSPPAAHGVKRRAQRLRSRGFGSGLREVISVDEEWPEEGWASSVVLKGVSYDVRLQIRMKEKGRPFLLDNDPTDRSGIIPESRLLKMLKLD</sequence>
<evidence type="ECO:0000313" key="2">
    <source>
        <dbReference type="Proteomes" id="UP000054821"/>
    </source>
</evidence>
<gene>
    <name evidence="1" type="ORF">TGAM01_v206152</name>
</gene>
<organism evidence="1 2">
    <name type="scientific">Trichoderma gamsii</name>
    <dbReference type="NCBI Taxonomy" id="398673"/>
    <lineage>
        <taxon>Eukaryota</taxon>
        <taxon>Fungi</taxon>
        <taxon>Dikarya</taxon>
        <taxon>Ascomycota</taxon>
        <taxon>Pezizomycotina</taxon>
        <taxon>Sordariomycetes</taxon>
        <taxon>Hypocreomycetidae</taxon>
        <taxon>Hypocreales</taxon>
        <taxon>Hypocreaceae</taxon>
        <taxon>Trichoderma</taxon>
    </lineage>
</organism>
<protein>
    <submittedName>
        <fullName evidence="1">Uncharacterized protein</fullName>
    </submittedName>
</protein>
<dbReference type="Proteomes" id="UP000054821">
    <property type="component" value="Unassembled WGS sequence"/>
</dbReference>